<feature type="compositionally biased region" description="Basic and acidic residues" evidence="1">
    <location>
        <begin position="1"/>
        <end position="11"/>
    </location>
</feature>
<organism evidence="2 3">
    <name type="scientific">Rhizoctonia solani AG-3 Rhs1AP</name>
    <dbReference type="NCBI Taxonomy" id="1086054"/>
    <lineage>
        <taxon>Eukaryota</taxon>
        <taxon>Fungi</taxon>
        <taxon>Dikarya</taxon>
        <taxon>Basidiomycota</taxon>
        <taxon>Agaricomycotina</taxon>
        <taxon>Agaricomycetes</taxon>
        <taxon>Cantharellales</taxon>
        <taxon>Ceratobasidiaceae</taxon>
        <taxon>Rhizoctonia</taxon>
    </lineage>
</organism>
<protein>
    <submittedName>
        <fullName evidence="2">Uncharacterized protein</fullName>
    </submittedName>
</protein>
<name>X8J692_9AGAM</name>
<sequence length="106" mass="11734">MELRSRPEAKNPRNYCTNYSTTRSTSLSNYPPRHVNPFGSFEATSFWVFTRPSLGTGMMGCTLLCARGWIVGIIPRGGRCASFRLGGSPVSCLSRGKAKLPRRMSK</sequence>
<proteinExistence type="predicted"/>
<comment type="caution">
    <text evidence="2">The sequence shown here is derived from an EMBL/GenBank/DDBJ whole genome shotgun (WGS) entry which is preliminary data.</text>
</comment>
<evidence type="ECO:0000313" key="3">
    <source>
        <dbReference type="Proteomes" id="UP000030108"/>
    </source>
</evidence>
<feature type="compositionally biased region" description="Polar residues" evidence="1">
    <location>
        <begin position="14"/>
        <end position="29"/>
    </location>
</feature>
<dbReference type="EMBL" id="JATN01000322">
    <property type="protein sequence ID" value="EUC56756.1"/>
    <property type="molecule type" value="Genomic_DNA"/>
</dbReference>
<dbReference type="Proteomes" id="UP000030108">
    <property type="component" value="Unassembled WGS sequence"/>
</dbReference>
<evidence type="ECO:0000256" key="1">
    <source>
        <dbReference type="SAM" id="MobiDB-lite"/>
    </source>
</evidence>
<accession>X8J692</accession>
<evidence type="ECO:0000313" key="2">
    <source>
        <dbReference type="EMBL" id="EUC56756.1"/>
    </source>
</evidence>
<feature type="region of interest" description="Disordered" evidence="1">
    <location>
        <begin position="1"/>
        <end position="30"/>
    </location>
</feature>
<dbReference type="AlphaFoldDB" id="X8J692"/>
<gene>
    <name evidence="2" type="ORF">RSOL_194750</name>
</gene>
<reference evidence="3" key="1">
    <citation type="journal article" date="2014" name="Genome Announc.">
        <title>Draft genome sequence of the plant-pathogenic soil fungus Rhizoctonia solani anastomosis group 3 strain Rhs1AP.</title>
        <authorList>
            <person name="Cubeta M.A."/>
            <person name="Thomas E."/>
            <person name="Dean R.A."/>
            <person name="Jabaji S."/>
            <person name="Neate S.M."/>
            <person name="Tavantzis S."/>
            <person name="Toda T."/>
            <person name="Vilgalys R."/>
            <person name="Bharathan N."/>
            <person name="Fedorova-Abrams N."/>
            <person name="Pakala S.B."/>
            <person name="Pakala S.M."/>
            <person name="Zafar N."/>
            <person name="Joardar V."/>
            <person name="Losada L."/>
            <person name="Nierman W.C."/>
        </authorList>
    </citation>
    <scope>NUCLEOTIDE SEQUENCE [LARGE SCALE GENOMIC DNA]</scope>
    <source>
        <strain evidence="3">AG-3</strain>
    </source>
</reference>